<dbReference type="EMBL" id="OU898280">
    <property type="protein sequence ID" value="CAG9834396.1"/>
    <property type="molecule type" value="Genomic_DNA"/>
</dbReference>
<proteinExistence type="predicted"/>
<keyword evidence="2" id="KW-1185">Reference proteome</keyword>
<dbReference type="PANTHER" id="PTHR10773:SF19">
    <property type="match status" value="1"/>
</dbReference>
<name>A0A9N9XAY9_DIABA</name>
<evidence type="ECO:0000313" key="2">
    <source>
        <dbReference type="Proteomes" id="UP001153709"/>
    </source>
</evidence>
<evidence type="ECO:0000313" key="1">
    <source>
        <dbReference type="EMBL" id="CAG9834396.1"/>
    </source>
</evidence>
<reference evidence="1" key="1">
    <citation type="submission" date="2022-01" db="EMBL/GenBank/DDBJ databases">
        <authorList>
            <person name="King R."/>
        </authorList>
    </citation>
    <scope>NUCLEOTIDE SEQUENCE</scope>
</reference>
<gene>
    <name evidence="1" type="ORF">DIABBA_LOCUS7700</name>
</gene>
<dbReference type="Proteomes" id="UP001153709">
    <property type="component" value="Chromosome 5"/>
</dbReference>
<dbReference type="PANTHER" id="PTHR10773">
    <property type="entry name" value="DNA-DIRECTED RNA POLYMERASES I, II, AND III SUBUNIT RPABC2"/>
    <property type="match status" value="1"/>
</dbReference>
<dbReference type="OrthoDB" id="6774673at2759"/>
<organism evidence="1 2">
    <name type="scientific">Diabrotica balteata</name>
    <name type="common">Banded cucumber beetle</name>
    <dbReference type="NCBI Taxonomy" id="107213"/>
    <lineage>
        <taxon>Eukaryota</taxon>
        <taxon>Metazoa</taxon>
        <taxon>Ecdysozoa</taxon>
        <taxon>Arthropoda</taxon>
        <taxon>Hexapoda</taxon>
        <taxon>Insecta</taxon>
        <taxon>Pterygota</taxon>
        <taxon>Neoptera</taxon>
        <taxon>Endopterygota</taxon>
        <taxon>Coleoptera</taxon>
        <taxon>Polyphaga</taxon>
        <taxon>Cucujiformia</taxon>
        <taxon>Chrysomeloidea</taxon>
        <taxon>Chrysomelidae</taxon>
        <taxon>Galerucinae</taxon>
        <taxon>Diabroticina</taxon>
        <taxon>Diabroticites</taxon>
        <taxon>Diabrotica</taxon>
    </lineage>
</organism>
<protein>
    <submittedName>
        <fullName evidence="1">Uncharacterized protein</fullName>
    </submittedName>
</protein>
<sequence>MKDAREAKTLDNAISEKDEIIALTMDLQAIKLCLYVPPNKMYFKTKLSCHNFTVYNLKTRDVVCYWFSKDGNNQLKASTFVSCIIHYLEENCVTDSKTPVVIYSDGCSYQNRNNILSNALLNFAIKHNVLVFQKYLEPDHSPMECE</sequence>
<accession>A0A9N9XAY9</accession>
<dbReference type="AlphaFoldDB" id="A0A9N9XAY9"/>